<evidence type="ECO:0000256" key="3">
    <source>
        <dbReference type="ARBA" id="ARBA00022670"/>
    </source>
</evidence>
<comment type="catalytic activity">
    <reaction evidence="6 7">
        <text>Release of N-terminal amino acids, preferentially methionine, from peptides and arylamides.</text>
        <dbReference type="EC" id="3.4.11.18"/>
    </reaction>
</comment>
<comment type="function">
    <text evidence="1 6">Removes the N-terminal methionine from nascent proteins. The N-terminal methionine is often cleaved when the second residue in the primary sequence is small and uncharged (Met-Ala-, Cys, Gly, Pro, Ser, Thr, or Val). Requires deformylation of the N(alpha)-formylated initiator methionine before it can be hydrolyzed.</text>
</comment>
<dbReference type="InterPro" id="IPR001714">
    <property type="entry name" value="Pept_M24_MAP"/>
</dbReference>
<dbReference type="GO" id="GO:0004239">
    <property type="term" value="F:initiator methionyl aminopeptidase activity"/>
    <property type="evidence" value="ECO:0007669"/>
    <property type="project" value="UniProtKB-UniRule"/>
</dbReference>
<proteinExistence type="inferred from homology"/>
<dbReference type="Gene3D" id="3.90.230.10">
    <property type="entry name" value="Creatinase/methionine aminopeptidase superfamily"/>
    <property type="match status" value="1"/>
</dbReference>
<dbReference type="InterPro" id="IPR000994">
    <property type="entry name" value="Pept_M24"/>
</dbReference>
<keyword evidence="5 6" id="KW-0378">Hydrolase</keyword>
<feature type="binding site" evidence="6">
    <location>
        <position position="154"/>
    </location>
    <ligand>
        <name>a divalent metal cation</name>
        <dbReference type="ChEBI" id="CHEBI:60240"/>
        <label>1</label>
    </ligand>
</feature>
<evidence type="ECO:0000256" key="6">
    <source>
        <dbReference type="HAMAP-Rule" id="MF_01974"/>
    </source>
</evidence>
<comment type="similarity">
    <text evidence="6">Belongs to the peptidase M24A family. Methionine aminopeptidase type 1 subfamily.</text>
</comment>
<feature type="binding site" evidence="6">
    <location>
        <position position="165"/>
    </location>
    <ligand>
        <name>a divalent metal cation</name>
        <dbReference type="ChEBI" id="CHEBI:60240"/>
        <label>1</label>
    </ligand>
</feature>
<dbReference type="SUPFAM" id="SSF55920">
    <property type="entry name" value="Creatinase/aminopeptidase"/>
    <property type="match status" value="1"/>
</dbReference>
<dbReference type="NCBIfam" id="NF008970">
    <property type="entry name" value="PRK12318.1"/>
    <property type="match status" value="1"/>
</dbReference>
<dbReference type="InterPro" id="IPR002467">
    <property type="entry name" value="Pept_M24A_MAP1"/>
</dbReference>
<sequence length="310" mass="33978">MNKIGRNDPCFCGSGKKYKKCHGRPGAVKPATTTKAQTQMKRPDRSVPIMTKEELPKMRAACRLAANILDTVCAKVVPGITTKQIDDWVLEMTLEAGAYPAPLNYPKGHTDPRNPVITPGGFPKNCCTSINEVVCHGIPNENDVLKDGDIVNIDVTCILDGYFGDTSRTVYVGEPSEEARLVTETARECLRLGIETVRPGGRLIEVGRAIADYAKKFNLGVVKEYTGHGIGTVFHAEPQVCHYPNPTTDCPLVPGMTFTIEPMINGGTWHTELDKGDGWTVYTRDRRLSAQFEHTILVTETGHEILTLPG</sequence>
<dbReference type="Proteomes" id="UP000663929">
    <property type="component" value="Chromosome"/>
</dbReference>
<dbReference type="Pfam" id="PF00557">
    <property type="entry name" value="Peptidase_M24"/>
    <property type="match status" value="1"/>
</dbReference>
<feature type="compositionally biased region" description="Polar residues" evidence="8">
    <location>
        <begin position="31"/>
        <end position="40"/>
    </location>
</feature>
<dbReference type="GO" id="GO:0046872">
    <property type="term" value="F:metal ion binding"/>
    <property type="evidence" value="ECO:0007669"/>
    <property type="project" value="UniProtKB-UniRule"/>
</dbReference>
<dbReference type="Pfam" id="PF02810">
    <property type="entry name" value="SEC-C"/>
    <property type="match status" value="1"/>
</dbReference>
<evidence type="ECO:0000256" key="1">
    <source>
        <dbReference type="ARBA" id="ARBA00002521"/>
    </source>
</evidence>
<dbReference type="AlphaFoldDB" id="A0A8A4TGA1"/>
<feature type="binding site" evidence="6">
    <location>
        <position position="261"/>
    </location>
    <ligand>
        <name>a divalent metal cation</name>
        <dbReference type="ChEBI" id="CHEBI:60240"/>
        <label>2</label>
        <note>catalytic</note>
    </ligand>
</feature>
<evidence type="ECO:0000313" key="11">
    <source>
        <dbReference type="Proteomes" id="UP000663929"/>
    </source>
</evidence>
<reference evidence="10" key="1">
    <citation type="submission" date="2021-03" db="EMBL/GenBank/DDBJ databases">
        <title>Acanthopleuribacteraceae sp. M133.</title>
        <authorList>
            <person name="Wang G."/>
        </authorList>
    </citation>
    <scope>NUCLEOTIDE SEQUENCE</scope>
    <source>
        <strain evidence="10">M133</strain>
    </source>
</reference>
<feature type="binding site" evidence="6">
    <location>
        <position position="293"/>
    </location>
    <ligand>
        <name>a divalent metal cation</name>
        <dbReference type="ChEBI" id="CHEBI:60240"/>
        <label>1</label>
    </ligand>
</feature>
<dbReference type="InterPro" id="IPR004027">
    <property type="entry name" value="SEC_C_motif"/>
</dbReference>
<accession>A0A8A4TGA1</accession>
<keyword evidence="11" id="KW-1185">Reference proteome</keyword>
<evidence type="ECO:0000259" key="9">
    <source>
        <dbReference type="Pfam" id="PF00557"/>
    </source>
</evidence>
<organism evidence="10 11">
    <name type="scientific">Sulfidibacter corallicola</name>
    <dbReference type="NCBI Taxonomy" id="2818388"/>
    <lineage>
        <taxon>Bacteria</taxon>
        <taxon>Pseudomonadati</taxon>
        <taxon>Acidobacteriota</taxon>
        <taxon>Holophagae</taxon>
        <taxon>Acanthopleuribacterales</taxon>
        <taxon>Acanthopleuribacteraceae</taxon>
        <taxon>Sulfidibacter</taxon>
    </lineage>
</organism>
<feature type="binding site" evidence="6">
    <location>
        <position position="228"/>
    </location>
    <ligand>
        <name>a divalent metal cation</name>
        <dbReference type="ChEBI" id="CHEBI:60240"/>
        <label>2</label>
        <note>catalytic</note>
    </ligand>
</feature>
<protein>
    <recommendedName>
        <fullName evidence="6 7">Methionine aminopeptidase</fullName>
        <shortName evidence="6">MAP</shortName>
        <shortName evidence="6">MetAP</shortName>
        <ecNumber evidence="6 7">3.4.11.18</ecNumber>
    </recommendedName>
    <alternativeName>
        <fullName evidence="6">Peptidase M</fullName>
    </alternativeName>
</protein>
<feature type="binding site" evidence="6">
    <location>
        <position position="235"/>
    </location>
    <ligand>
        <name>substrate</name>
    </ligand>
</feature>
<feature type="region of interest" description="Disordered" evidence="8">
    <location>
        <begin position="23"/>
        <end position="44"/>
    </location>
</feature>
<dbReference type="InterPro" id="IPR036005">
    <property type="entry name" value="Creatinase/aminopeptidase-like"/>
</dbReference>
<name>A0A8A4TGA1_SULCO</name>
<evidence type="ECO:0000256" key="5">
    <source>
        <dbReference type="ARBA" id="ARBA00022801"/>
    </source>
</evidence>
<comment type="cofactor">
    <cofactor evidence="6">
        <name>Co(2+)</name>
        <dbReference type="ChEBI" id="CHEBI:48828"/>
    </cofactor>
    <cofactor evidence="6">
        <name>Zn(2+)</name>
        <dbReference type="ChEBI" id="CHEBI:29105"/>
    </cofactor>
    <cofactor evidence="6">
        <name>Mn(2+)</name>
        <dbReference type="ChEBI" id="CHEBI:29035"/>
    </cofactor>
    <cofactor evidence="6">
        <name>Fe(2+)</name>
        <dbReference type="ChEBI" id="CHEBI:29033"/>
    </cofactor>
    <text evidence="6">Binds 2 divalent metal cations per subunit. Has a high-affinity and a low affinity metal-binding site. The true nature of the physiological cofactor is under debate. The enzyme is active with cobalt, zinc, manganese or divalent iron ions. Most likely, methionine aminopeptidases function as mononuclear Fe(2+)-metalloproteases under physiological conditions, and the catalytically relevant metal-binding site has been assigned to the histidine-containing high-affinity site.</text>
</comment>
<evidence type="ECO:0000256" key="8">
    <source>
        <dbReference type="SAM" id="MobiDB-lite"/>
    </source>
</evidence>
<feature type="domain" description="Peptidase M24" evidence="9">
    <location>
        <begin position="57"/>
        <end position="300"/>
    </location>
</feature>
<dbReference type="CDD" id="cd01086">
    <property type="entry name" value="MetAP1"/>
    <property type="match status" value="1"/>
</dbReference>
<gene>
    <name evidence="6" type="primary">map</name>
    <name evidence="10" type="ORF">J3U87_21715</name>
</gene>
<evidence type="ECO:0000256" key="7">
    <source>
        <dbReference type="RuleBase" id="RU003653"/>
    </source>
</evidence>
<dbReference type="HAMAP" id="MF_01974">
    <property type="entry name" value="MetAP_1"/>
    <property type="match status" value="1"/>
</dbReference>
<keyword evidence="2 6" id="KW-0031">Aminopeptidase</keyword>
<dbReference type="PROSITE" id="PS00680">
    <property type="entry name" value="MAP_1"/>
    <property type="match status" value="1"/>
</dbReference>
<dbReference type="GO" id="GO:0070006">
    <property type="term" value="F:metalloaminopeptidase activity"/>
    <property type="evidence" value="ECO:0007669"/>
    <property type="project" value="UniProtKB-UniRule"/>
</dbReference>
<feature type="binding site" evidence="6">
    <location>
        <position position="293"/>
    </location>
    <ligand>
        <name>a divalent metal cation</name>
        <dbReference type="ChEBI" id="CHEBI:60240"/>
        <label>2</label>
        <note>catalytic</note>
    </ligand>
</feature>
<dbReference type="NCBIfam" id="TIGR00500">
    <property type="entry name" value="met_pdase_I"/>
    <property type="match status" value="1"/>
</dbReference>
<dbReference type="SUPFAM" id="SSF103642">
    <property type="entry name" value="Sec-C motif"/>
    <property type="match status" value="1"/>
</dbReference>
<evidence type="ECO:0000256" key="4">
    <source>
        <dbReference type="ARBA" id="ARBA00022723"/>
    </source>
</evidence>
<dbReference type="RefSeq" id="WP_237377870.1">
    <property type="nucleotide sequence ID" value="NZ_CP071793.1"/>
</dbReference>
<dbReference type="EC" id="3.4.11.18" evidence="6 7"/>
<feature type="binding site" evidence="6">
    <location>
        <position position="136"/>
    </location>
    <ligand>
        <name>substrate</name>
    </ligand>
</feature>
<dbReference type="PRINTS" id="PR00599">
    <property type="entry name" value="MAPEPTIDASE"/>
</dbReference>
<evidence type="ECO:0000313" key="10">
    <source>
        <dbReference type="EMBL" id="QTD48212.1"/>
    </source>
</evidence>
<comment type="subunit">
    <text evidence="6">Monomer.</text>
</comment>
<dbReference type="PANTHER" id="PTHR43330:SF8">
    <property type="entry name" value="METHIONINE AMINOPEPTIDASE 1D, MITOCHONDRIAL"/>
    <property type="match status" value="1"/>
</dbReference>
<dbReference type="KEGG" id="scor:J3U87_21715"/>
<evidence type="ECO:0000256" key="2">
    <source>
        <dbReference type="ARBA" id="ARBA00022438"/>
    </source>
</evidence>
<dbReference type="GO" id="GO:0006508">
    <property type="term" value="P:proteolysis"/>
    <property type="evidence" value="ECO:0007669"/>
    <property type="project" value="UniProtKB-KW"/>
</dbReference>
<dbReference type="EMBL" id="CP071793">
    <property type="protein sequence ID" value="QTD48212.1"/>
    <property type="molecule type" value="Genomic_DNA"/>
</dbReference>
<dbReference type="PANTHER" id="PTHR43330">
    <property type="entry name" value="METHIONINE AMINOPEPTIDASE"/>
    <property type="match status" value="1"/>
</dbReference>
<keyword evidence="4 6" id="KW-0479">Metal-binding</keyword>
<dbReference type="Gene3D" id="3.10.450.50">
    <property type="match status" value="1"/>
</dbReference>
<keyword evidence="3 6" id="KW-0645">Protease</keyword>
<feature type="binding site" evidence="6">
    <location>
        <position position="165"/>
    </location>
    <ligand>
        <name>a divalent metal cation</name>
        <dbReference type="ChEBI" id="CHEBI:60240"/>
        <label>2</label>
        <note>catalytic</note>
    </ligand>
</feature>